<dbReference type="Gene3D" id="2.80.10.50">
    <property type="match status" value="2"/>
</dbReference>
<evidence type="ECO:0000259" key="2">
    <source>
        <dbReference type="SMART" id="SM00458"/>
    </source>
</evidence>
<evidence type="ECO:0000313" key="4">
    <source>
        <dbReference type="Proteomes" id="UP000297527"/>
    </source>
</evidence>
<feature type="domain" description="Ricin B lectin" evidence="2">
    <location>
        <begin position="48"/>
        <end position="194"/>
    </location>
</feature>
<feature type="chain" id="PRO_5021442934" description="Ricin B lectin domain-containing protein" evidence="1">
    <location>
        <begin position="17"/>
        <end position="418"/>
    </location>
</feature>
<keyword evidence="4" id="KW-1185">Reference proteome</keyword>
<dbReference type="Proteomes" id="UP000297527">
    <property type="component" value="Unassembled WGS sequence"/>
</dbReference>
<dbReference type="SUPFAM" id="SSF50370">
    <property type="entry name" value="Ricin B-like lectins"/>
    <property type="match status" value="2"/>
</dbReference>
<dbReference type="SMART" id="SM00458">
    <property type="entry name" value="RICIN"/>
    <property type="match status" value="2"/>
</dbReference>
<protein>
    <recommendedName>
        <fullName evidence="2">Ricin B lectin domain-containing protein</fullName>
    </recommendedName>
</protein>
<evidence type="ECO:0000256" key="1">
    <source>
        <dbReference type="SAM" id="SignalP"/>
    </source>
</evidence>
<gene>
    <name evidence="3" type="ORF">BCON_0152g00150</name>
</gene>
<organism evidence="3 4">
    <name type="scientific">Botryotinia convoluta</name>
    <dbReference type="NCBI Taxonomy" id="54673"/>
    <lineage>
        <taxon>Eukaryota</taxon>
        <taxon>Fungi</taxon>
        <taxon>Dikarya</taxon>
        <taxon>Ascomycota</taxon>
        <taxon>Pezizomycotina</taxon>
        <taxon>Leotiomycetes</taxon>
        <taxon>Helotiales</taxon>
        <taxon>Sclerotiniaceae</taxon>
        <taxon>Botryotinia</taxon>
    </lineage>
</organism>
<dbReference type="AlphaFoldDB" id="A0A4Z1I4M4"/>
<name>A0A4Z1I4M4_9HELO</name>
<proteinExistence type="predicted"/>
<dbReference type="InterPro" id="IPR000772">
    <property type="entry name" value="Ricin_B_lectin"/>
</dbReference>
<comment type="caution">
    <text evidence="3">The sequence shown here is derived from an EMBL/GenBank/DDBJ whole genome shotgun (WGS) entry which is preliminary data.</text>
</comment>
<accession>A0A4Z1I4M4</accession>
<evidence type="ECO:0000313" key="3">
    <source>
        <dbReference type="EMBL" id="TGO51893.1"/>
    </source>
</evidence>
<dbReference type="CDD" id="cd00161">
    <property type="entry name" value="beta-trefoil_Ricin-like"/>
    <property type="match status" value="2"/>
</dbReference>
<keyword evidence="1" id="KW-0732">Signal</keyword>
<dbReference type="OrthoDB" id="5383818at2759"/>
<dbReference type="InterPro" id="IPR035992">
    <property type="entry name" value="Ricin_B-like_lectins"/>
</dbReference>
<dbReference type="EMBL" id="PQXN01000152">
    <property type="protein sequence ID" value="TGO51893.1"/>
    <property type="molecule type" value="Genomic_DNA"/>
</dbReference>
<feature type="signal peptide" evidence="1">
    <location>
        <begin position="1"/>
        <end position="16"/>
    </location>
</feature>
<sequence>MYLSISLLLLATRGFASPAFRKRVVASLDQTAFEEAQQRDDTATRAFTSVPITTSEGQCLFVDELSGDFRANLTPVQIAACDGSTGQLWDVLTSGKHNNVAGSILVVNTLTQACLNFDPRRAAGNTVIMFSCGGRADGDGLVTNSQLFPFNGTSGPLTFSPENAPGTCLSVTTANVLDQAPCDESDSSQTFTFGASSASADPAIASSVVPVASDAAGVSSSVAVTAAASAVPTSDPTTPLPVSRAGGVLDPSAAAEANEMDNTALKAFSSVALKDASGQCLFVDPTAGDFRQNLIPITLQTCDGRQNQAWDIVTSGKHNNVPGSVLVVSSLTQGCLNFDPRRAAGDTVIMFSCGGRADGDGLVTNSQLFPFTEGQTDILLAPENGNNATCLVANADGKLDSTTCASDATSQSFTILTI</sequence>
<feature type="domain" description="Ricin B lectin" evidence="2">
    <location>
        <begin position="270"/>
        <end position="416"/>
    </location>
</feature>
<reference evidence="3 4" key="1">
    <citation type="submission" date="2017-12" db="EMBL/GenBank/DDBJ databases">
        <title>Comparative genomics of Botrytis spp.</title>
        <authorList>
            <person name="Valero-Jimenez C.A."/>
            <person name="Tapia P."/>
            <person name="Veloso J."/>
            <person name="Silva-Moreno E."/>
            <person name="Staats M."/>
            <person name="Valdes J.H."/>
            <person name="Van Kan J.A.L."/>
        </authorList>
    </citation>
    <scope>NUCLEOTIDE SEQUENCE [LARGE SCALE GENOMIC DNA]</scope>
    <source>
        <strain evidence="3 4">MUCL11595</strain>
    </source>
</reference>
<dbReference type="PROSITE" id="PS50231">
    <property type="entry name" value="RICIN_B_LECTIN"/>
    <property type="match status" value="2"/>
</dbReference>